<evidence type="ECO:0000313" key="3">
    <source>
        <dbReference type="EMBL" id="WIX79817.1"/>
    </source>
</evidence>
<dbReference type="AlphaFoldDB" id="A0A9Y2IHE5"/>
<feature type="domain" description="DUF4232" evidence="2">
    <location>
        <begin position="48"/>
        <end position="181"/>
    </location>
</feature>
<dbReference type="InterPro" id="IPR025326">
    <property type="entry name" value="DUF4232"/>
</dbReference>
<feature type="chain" id="PRO_5040848793" evidence="1">
    <location>
        <begin position="28"/>
        <end position="189"/>
    </location>
</feature>
<dbReference type="Pfam" id="PF14016">
    <property type="entry name" value="DUF4232"/>
    <property type="match status" value="1"/>
</dbReference>
<reference evidence="3 4" key="1">
    <citation type="submission" date="2023-06" db="EMBL/GenBank/DDBJ databases">
        <authorList>
            <person name="Oyuntsetseg B."/>
            <person name="Kim S.B."/>
        </authorList>
    </citation>
    <scope>NUCLEOTIDE SEQUENCE [LARGE SCALE GENOMIC DNA]</scope>
    <source>
        <strain evidence="3 4">2-15</strain>
    </source>
</reference>
<keyword evidence="1" id="KW-0732">Signal</keyword>
<proteinExistence type="predicted"/>
<dbReference type="RefSeq" id="WP_285970496.1">
    <property type="nucleotide sequence ID" value="NZ_CP127294.1"/>
</dbReference>
<dbReference type="Proteomes" id="UP001236014">
    <property type="component" value="Chromosome"/>
</dbReference>
<sequence>MTTRKTISRVVAAVAVAGIAAGATALAAGTASAAPASSGSSASSVQPCTSNQFTSKLVYGGAGAGNRYGALQFTANPGERCYLPGNLQVDLVGAHNVLINNEAPADAPAVALVDGSSAYVPLHWTGIEPYAQQQTPNGLNVVAPSDSNQHGDYINPNITVDWTLGEVDADSVSHTIDVGAVTQGLAPTE</sequence>
<evidence type="ECO:0000259" key="2">
    <source>
        <dbReference type="Pfam" id="PF14016"/>
    </source>
</evidence>
<evidence type="ECO:0000256" key="1">
    <source>
        <dbReference type="SAM" id="SignalP"/>
    </source>
</evidence>
<organism evidence="3 4">
    <name type="scientific">Amycolatopsis carbonis</name>
    <dbReference type="NCBI Taxonomy" id="715471"/>
    <lineage>
        <taxon>Bacteria</taxon>
        <taxon>Bacillati</taxon>
        <taxon>Actinomycetota</taxon>
        <taxon>Actinomycetes</taxon>
        <taxon>Pseudonocardiales</taxon>
        <taxon>Pseudonocardiaceae</taxon>
        <taxon>Amycolatopsis</taxon>
    </lineage>
</organism>
<feature type="signal peptide" evidence="1">
    <location>
        <begin position="1"/>
        <end position="27"/>
    </location>
</feature>
<evidence type="ECO:0000313" key="4">
    <source>
        <dbReference type="Proteomes" id="UP001236014"/>
    </source>
</evidence>
<name>A0A9Y2IHE5_9PSEU</name>
<dbReference type="KEGG" id="acab:QRX50_03180"/>
<protein>
    <submittedName>
        <fullName evidence="3">DUF4232 domain-containing protein</fullName>
    </submittedName>
</protein>
<keyword evidence="4" id="KW-1185">Reference proteome</keyword>
<dbReference type="EMBL" id="CP127294">
    <property type="protein sequence ID" value="WIX79817.1"/>
    <property type="molecule type" value="Genomic_DNA"/>
</dbReference>
<accession>A0A9Y2IHE5</accession>
<gene>
    <name evidence="3" type="ORF">QRX50_03180</name>
</gene>